<feature type="short sequence motif" description="Important for interaction with partner proteins" evidence="2">
    <location>
        <begin position="151"/>
        <end position="156"/>
    </location>
</feature>
<dbReference type="GO" id="GO:0003697">
    <property type="term" value="F:single-stranded DNA binding"/>
    <property type="evidence" value="ECO:0007669"/>
    <property type="project" value="UniProtKB-UniRule"/>
</dbReference>
<dbReference type="RefSeq" id="WP_068390040.1">
    <property type="nucleotide sequence ID" value="NZ_LSZO01000149.1"/>
</dbReference>
<comment type="subunit">
    <text evidence="2">Homotetramer.</text>
</comment>
<dbReference type="InterPro" id="IPR011344">
    <property type="entry name" value="ssDNA-bd"/>
</dbReference>
<name>A0A139SUZ5_9GAMM</name>
<dbReference type="PROSITE" id="PS50935">
    <property type="entry name" value="SSB"/>
    <property type="match status" value="1"/>
</dbReference>
<gene>
    <name evidence="5" type="ORF">AXE65_02345</name>
</gene>
<dbReference type="NCBIfam" id="TIGR00621">
    <property type="entry name" value="ssb"/>
    <property type="match status" value="1"/>
</dbReference>
<evidence type="ECO:0000256" key="4">
    <source>
        <dbReference type="SAM" id="MobiDB-lite"/>
    </source>
</evidence>
<protein>
    <recommendedName>
        <fullName evidence="2 3">Single-stranded DNA-binding protein</fullName>
        <shortName evidence="2">SSB</shortName>
    </recommendedName>
</protein>
<dbReference type="AlphaFoldDB" id="A0A139SUZ5"/>
<feature type="region of interest" description="Disordered" evidence="4">
    <location>
        <begin position="111"/>
        <end position="131"/>
    </location>
</feature>
<evidence type="ECO:0000313" key="5">
    <source>
        <dbReference type="EMBL" id="KXU38252.1"/>
    </source>
</evidence>
<organism evidence="5 6">
    <name type="scientific">Ventosimonas gracilis</name>
    <dbReference type="NCBI Taxonomy" id="1680762"/>
    <lineage>
        <taxon>Bacteria</taxon>
        <taxon>Pseudomonadati</taxon>
        <taxon>Pseudomonadota</taxon>
        <taxon>Gammaproteobacteria</taxon>
        <taxon>Pseudomonadales</taxon>
        <taxon>Ventosimonadaceae</taxon>
        <taxon>Ventosimonas</taxon>
    </lineage>
</organism>
<dbReference type="OrthoDB" id="9809878at2"/>
<keyword evidence="1 2" id="KW-0238">DNA-binding</keyword>
<dbReference type="HAMAP" id="MF_00984">
    <property type="entry name" value="SSB"/>
    <property type="match status" value="1"/>
</dbReference>
<dbReference type="GO" id="GO:0006260">
    <property type="term" value="P:DNA replication"/>
    <property type="evidence" value="ECO:0007669"/>
    <property type="project" value="UniProtKB-UniRule"/>
</dbReference>
<dbReference type="Gene3D" id="2.40.50.140">
    <property type="entry name" value="Nucleic acid-binding proteins"/>
    <property type="match status" value="1"/>
</dbReference>
<dbReference type="SUPFAM" id="SSF50249">
    <property type="entry name" value="Nucleic acid-binding proteins"/>
    <property type="match status" value="1"/>
</dbReference>
<comment type="caution">
    <text evidence="5">The sequence shown here is derived from an EMBL/GenBank/DDBJ whole genome shotgun (WGS) entry which is preliminary data.</text>
</comment>
<evidence type="ECO:0000256" key="3">
    <source>
        <dbReference type="RuleBase" id="RU000524"/>
    </source>
</evidence>
<dbReference type="PANTHER" id="PTHR10302">
    <property type="entry name" value="SINGLE-STRANDED DNA-BINDING PROTEIN"/>
    <property type="match status" value="1"/>
</dbReference>
<reference evidence="5 6" key="1">
    <citation type="submission" date="2016-02" db="EMBL/GenBank/DDBJ databases">
        <authorList>
            <person name="Wen L."/>
            <person name="He K."/>
            <person name="Yang H."/>
        </authorList>
    </citation>
    <scope>NUCLEOTIDE SEQUENCE [LARGE SCALE GENOMIC DNA]</scope>
    <source>
        <strain evidence="5 6">CV58</strain>
    </source>
</reference>
<keyword evidence="2" id="KW-0227">DNA damage</keyword>
<dbReference type="Pfam" id="PF00436">
    <property type="entry name" value="SSB"/>
    <property type="match status" value="1"/>
</dbReference>
<dbReference type="PANTHER" id="PTHR10302:SF27">
    <property type="entry name" value="SINGLE-STRANDED DNA-BINDING PROTEIN"/>
    <property type="match status" value="1"/>
</dbReference>
<comment type="function">
    <text evidence="2">Plays an important role in DNA replication, recombination and repair. Binds to ssDNA and to an array of partner proteins to recruit them to their sites of action during DNA metabolism.</text>
</comment>
<comment type="caution">
    <text evidence="2">Lacks conserved residue(s) required for the propagation of feature annotation.</text>
</comment>
<dbReference type="GO" id="GO:0006310">
    <property type="term" value="P:DNA recombination"/>
    <property type="evidence" value="ECO:0007669"/>
    <property type="project" value="UniProtKB-UniRule"/>
</dbReference>
<evidence type="ECO:0000313" key="6">
    <source>
        <dbReference type="Proteomes" id="UP000072660"/>
    </source>
</evidence>
<keyword evidence="2" id="KW-0233">DNA recombination</keyword>
<dbReference type="CDD" id="cd04496">
    <property type="entry name" value="SSB_OBF"/>
    <property type="match status" value="1"/>
</dbReference>
<keyword evidence="2" id="KW-0234">DNA repair</keyword>
<dbReference type="InterPro" id="IPR000424">
    <property type="entry name" value="Primosome_PriB/ssb"/>
</dbReference>
<dbReference type="InterPro" id="IPR012340">
    <property type="entry name" value="NA-bd_OB-fold"/>
</dbReference>
<keyword evidence="2" id="KW-0235">DNA replication</keyword>
<dbReference type="GO" id="GO:0006281">
    <property type="term" value="P:DNA repair"/>
    <property type="evidence" value="ECO:0007669"/>
    <property type="project" value="UniProtKB-UniRule"/>
</dbReference>
<dbReference type="EMBL" id="LSZO01000149">
    <property type="protein sequence ID" value="KXU38252.1"/>
    <property type="molecule type" value="Genomic_DNA"/>
</dbReference>
<accession>A0A139SUZ5</accession>
<proteinExistence type="inferred from homology"/>
<keyword evidence="6" id="KW-1185">Reference proteome</keyword>
<dbReference type="Proteomes" id="UP000072660">
    <property type="component" value="Unassembled WGS sequence"/>
</dbReference>
<evidence type="ECO:0000256" key="2">
    <source>
        <dbReference type="HAMAP-Rule" id="MF_00984"/>
    </source>
</evidence>
<sequence>MGNLNKVMLMGYLGREPEVRQFEDGNSIAIVSLATNEHWKNKEGEPQERTEWHALVFSGRLAEIAKDYLTKGSPIFIEGRLRTRKWEDDNGTAHYTTQVHVDHLQMLGKKEDTPNKEEAQPNNPQTIGKDYKAYKEGYMAGASYSHPVNFDEDLPF</sequence>
<dbReference type="GO" id="GO:0009295">
    <property type="term" value="C:nucleoid"/>
    <property type="evidence" value="ECO:0007669"/>
    <property type="project" value="TreeGrafter"/>
</dbReference>
<evidence type="ECO:0000256" key="1">
    <source>
        <dbReference type="ARBA" id="ARBA00023125"/>
    </source>
</evidence>